<proteinExistence type="predicted"/>
<feature type="domain" description="DUF427" evidence="1">
    <location>
        <begin position="2"/>
        <end position="92"/>
    </location>
</feature>
<dbReference type="PANTHER" id="PTHR34310">
    <property type="entry name" value="DUF427 DOMAIN PROTEIN (AFU_ORTHOLOGUE AFUA_3G02220)"/>
    <property type="match status" value="1"/>
</dbReference>
<dbReference type="Gene3D" id="2.170.150.40">
    <property type="entry name" value="Domain of unknown function (DUF427)"/>
    <property type="match status" value="1"/>
</dbReference>
<protein>
    <submittedName>
        <fullName evidence="2">BQ5605_C004g02624 protein</fullName>
    </submittedName>
</protein>
<evidence type="ECO:0000313" key="2">
    <source>
        <dbReference type="EMBL" id="SGY66105.1"/>
    </source>
</evidence>
<dbReference type="AlphaFoldDB" id="A0A2X0N2F8"/>
<evidence type="ECO:0000259" key="1">
    <source>
        <dbReference type="Pfam" id="PF04248"/>
    </source>
</evidence>
<sequence>MVKVLINGTVIAESDKTTTADGNHYFPREALKQEYFKPSARNLHTTCPWKGEASYWDIDVGNGKVMSDAAWYYPKAITDRAKDLEGRTAFYKNKVQIVE</sequence>
<gene>
    <name evidence="2" type="primary">BQ5605_C004g02624</name>
    <name evidence="2" type="ORF">BQ5605_C004G02624</name>
</gene>
<evidence type="ECO:0000313" key="3">
    <source>
        <dbReference type="Proteomes" id="UP000249464"/>
    </source>
</evidence>
<dbReference type="Pfam" id="PF04248">
    <property type="entry name" value="NTP_transf_9"/>
    <property type="match status" value="1"/>
</dbReference>
<organism evidence="2 3">
    <name type="scientific">Microbotryum silenes-dioicae</name>
    <dbReference type="NCBI Taxonomy" id="796604"/>
    <lineage>
        <taxon>Eukaryota</taxon>
        <taxon>Fungi</taxon>
        <taxon>Dikarya</taxon>
        <taxon>Basidiomycota</taxon>
        <taxon>Pucciniomycotina</taxon>
        <taxon>Microbotryomycetes</taxon>
        <taxon>Microbotryales</taxon>
        <taxon>Microbotryaceae</taxon>
        <taxon>Microbotryum</taxon>
    </lineage>
</organism>
<dbReference type="InterPro" id="IPR007361">
    <property type="entry name" value="DUF427"/>
</dbReference>
<dbReference type="Proteomes" id="UP000249464">
    <property type="component" value="Unassembled WGS sequence"/>
</dbReference>
<dbReference type="STRING" id="796604.A0A2X0N2F8"/>
<name>A0A2X0N2F8_9BASI</name>
<accession>A0A2X0N2F8</accession>
<dbReference type="InterPro" id="IPR038694">
    <property type="entry name" value="DUF427_sf"/>
</dbReference>
<dbReference type="EMBL" id="FQNC01000046">
    <property type="protein sequence ID" value="SGY66105.1"/>
    <property type="molecule type" value="Genomic_DNA"/>
</dbReference>
<dbReference type="PANTHER" id="PTHR34310:SF5">
    <property type="entry name" value="DUF427 DOMAIN PROTEIN (AFU_ORTHOLOGUE AFUA_3G02220)"/>
    <property type="match status" value="1"/>
</dbReference>
<keyword evidence="3" id="KW-1185">Reference proteome</keyword>
<reference evidence="2 3" key="1">
    <citation type="submission" date="2016-11" db="EMBL/GenBank/DDBJ databases">
        <authorList>
            <person name="Jaros S."/>
            <person name="Januszkiewicz K."/>
            <person name="Wedrychowicz H."/>
        </authorList>
    </citation>
    <scope>NUCLEOTIDE SEQUENCE [LARGE SCALE GENOMIC DNA]</scope>
</reference>